<dbReference type="AlphaFoldDB" id="A0A9P1ECS5"/>
<sequence length="107" mass="12253">MSMLHPHQYDVVLLIKKTRTNGLLEIGASFLPIAASFDIGYLHFSINFLTSRFHQVPSDRVPPFEVHSKEGKVRIRTKKNVLQIEKMTRSKGKTVARQCLILHLVTQ</sequence>
<protein>
    <submittedName>
        <fullName evidence="1">Uncharacterized protein</fullName>
    </submittedName>
</protein>
<comment type="caution">
    <text evidence="1">The sequence shown here is derived from an EMBL/GenBank/DDBJ whole genome shotgun (WGS) entry which is preliminary data.</text>
</comment>
<proteinExistence type="predicted"/>
<gene>
    <name evidence="1" type="ORF">CEURO_LOCUS12912</name>
</gene>
<evidence type="ECO:0000313" key="2">
    <source>
        <dbReference type="Proteomes" id="UP001152484"/>
    </source>
</evidence>
<evidence type="ECO:0000313" key="1">
    <source>
        <dbReference type="EMBL" id="CAH9094844.1"/>
    </source>
</evidence>
<dbReference type="Proteomes" id="UP001152484">
    <property type="component" value="Unassembled WGS sequence"/>
</dbReference>
<accession>A0A9P1ECS5</accession>
<name>A0A9P1ECS5_CUSEU</name>
<organism evidence="1 2">
    <name type="scientific">Cuscuta europaea</name>
    <name type="common">European dodder</name>
    <dbReference type="NCBI Taxonomy" id="41803"/>
    <lineage>
        <taxon>Eukaryota</taxon>
        <taxon>Viridiplantae</taxon>
        <taxon>Streptophyta</taxon>
        <taxon>Embryophyta</taxon>
        <taxon>Tracheophyta</taxon>
        <taxon>Spermatophyta</taxon>
        <taxon>Magnoliopsida</taxon>
        <taxon>eudicotyledons</taxon>
        <taxon>Gunneridae</taxon>
        <taxon>Pentapetalae</taxon>
        <taxon>asterids</taxon>
        <taxon>lamiids</taxon>
        <taxon>Solanales</taxon>
        <taxon>Convolvulaceae</taxon>
        <taxon>Cuscuteae</taxon>
        <taxon>Cuscuta</taxon>
        <taxon>Cuscuta subgen. Cuscuta</taxon>
    </lineage>
</organism>
<reference evidence="1" key="1">
    <citation type="submission" date="2022-07" db="EMBL/GenBank/DDBJ databases">
        <authorList>
            <person name="Macas J."/>
            <person name="Novak P."/>
            <person name="Neumann P."/>
        </authorList>
    </citation>
    <scope>NUCLEOTIDE SEQUENCE</scope>
</reference>
<dbReference type="OrthoDB" id="1306139at2759"/>
<dbReference type="EMBL" id="CAMAPE010000032">
    <property type="protein sequence ID" value="CAH9094844.1"/>
    <property type="molecule type" value="Genomic_DNA"/>
</dbReference>
<keyword evidence="2" id="KW-1185">Reference proteome</keyword>